<organism evidence="2 3">
    <name type="scientific">Mycolicibacterium cyprinidarum</name>
    <dbReference type="NCBI Taxonomy" id="2860311"/>
    <lineage>
        <taxon>Bacteria</taxon>
        <taxon>Bacillati</taxon>
        <taxon>Actinomycetota</taxon>
        <taxon>Actinomycetes</taxon>
        <taxon>Mycobacteriales</taxon>
        <taxon>Mycobacteriaceae</taxon>
        <taxon>Mycolicibacterium</taxon>
    </lineage>
</organism>
<evidence type="ECO:0000256" key="1">
    <source>
        <dbReference type="SAM" id="Phobius"/>
    </source>
</evidence>
<keyword evidence="1" id="KW-0812">Transmembrane</keyword>
<keyword evidence="3" id="KW-1185">Reference proteome</keyword>
<gene>
    <name evidence="2" type="ORF">NGTWS1702_11330</name>
</gene>
<sequence>MTSLNQYFGYPKYPLRAILISMSTAEEFIEAVTRPASTVSIAGVPWPAYKVVALLIGLIVFAIVAVVTGTAAPAVLSGASVGALAWLGLGAIGSSNH</sequence>
<feature type="transmembrane region" description="Helical" evidence="1">
    <location>
        <begin position="48"/>
        <end position="67"/>
    </location>
</feature>
<evidence type="ECO:0000313" key="3">
    <source>
        <dbReference type="Proteomes" id="UP001060504"/>
    </source>
</evidence>
<protein>
    <submittedName>
        <fullName evidence="2">Uncharacterized protein</fullName>
    </submittedName>
</protein>
<evidence type="ECO:0000313" key="2">
    <source>
        <dbReference type="EMBL" id="GJF12471.1"/>
    </source>
</evidence>
<keyword evidence="1" id="KW-1133">Transmembrane helix</keyword>
<reference evidence="2 3" key="1">
    <citation type="submission" date="2021-08" db="EMBL/GenBank/DDBJ databases">
        <title>Draft genome sequence of Mycolicibacterium sp. NGTWS1702 strain.</title>
        <authorList>
            <person name="Matsumoto M."/>
            <person name="Tang B.C.C."/>
            <person name="Machida Y."/>
            <person name="Matoyama H."/>
            <person name="Kishihara T."/>
            <person name="Sato S."/>
            <person name="Kondo I."/>
            <person name="Sano M."/>
            <person name="Kato G."/>
        </authorList>
    </citation>
    <scope>NUCLEOTIDE SEQUENCE [LARGE SCALE GENOMIC DNA]</scope>
    <source>
        <strain evidence="2 3">NGTWSNA01</strain>
    </source>
</reference>
<proteinExistence type="predicted"/>
<comment type="caution">
    <text evidence="2">The sequence shown here is derived from an EMBL/GenBank/DDBJ whole genome shotgun (WGS) entry which is preliminary data.</text>
</comment>
<feature type="transmembrane region" description="Helical" evidence="1">
    <location>
        <begin position="74"/>
        <end position="93"/>
    </location>
</feature>
<name>A0ABQ4V9H2_9MYCO</name>
<dbReference type="EMBL" id="BPRH01001206">
    <property type="protein sequence ID" value="GJF12471.1"/>
    <property type="molecule type" value="Genomic_DNA"/>
</dbReference>
<keyword evidence="1" id="KW-0472">Membrane</keyword>
<accession>A0ABQ4V9H2</accession>
<dbReference type="Proteomes" id="UP001060504">
    <property type="component" value="Unassembled WGS sequence"/>
</dbReference>